<feature type="non-terminal residue" evidence="1">
    <location>
        <position position="1"/>
    </location>
</feature>
<dbReference type="InterPro" id="IPR013762">
    <property type="entry name" value="Integrase-like_cat_sf"/>
</dbReference>
<dbReference type="OrthoDB" id="5984651at2759"/>
<evidence type="ECO:0000313" key="2">
    <source>
        <dbReference type="Proteomes" id="UP001152795"/>
    </source>
</evidence>
<dbReference type="AlphaFoldDB" id="A0A6S7GYK8"/>
<keyword evidence="2" id="KW-1185">Reference proteome</keyword>
<evidence type="ECO:0000313" key="1">
    <source>
        <dbReference type="EMBL" id="CAB3998434.1"/>
    </source>
</evidence>
<dbReference type="GO" id="GO:0015074">
    <property type="term" value="P:DNA integration"/>
    <property type="evidence" value="ECO:0007669"/>
    <property type="project" value="InterPro"/>
</dbReference>
<dbReference type="EMBL" id="CACRXK020003354">
    <property type="protein sequence ID" value="CAB3998434.1"/>
    <property type="molecule type" value="Genomic_DNA"/>
</dbReference>
<name>A0A6S7GYK8_PARCT</name>
<dbReference type="InterPro" id="IPR011010">
    <property type="entry name" value="DNA_brk_join_enz"/>
</dbReference>
<dbReference type="GO" id="GO:0003677">
    <property type="term" value="F:DNA binding"/>
    <property type="evidence" value="ECO:0007669"/>
    <property type="project" value="InterPro"/>
</dbReference>
<sequence>VFASHRPAEMKQPDSPFFPAINWRRKPELEGPLGKNEIGKFIFKAANFPVKISNHSFRKTFILWMDAEVPENYVAQLSAHKNLTSLHNYNFATASHQRKTSFA</sequence>
<proteinExistence type="predicted"/>
<dbReference type="GO" id="GO:0006310">
    <property type="term" value="P:DNA recombination"/>
    <property type="evidence" value="ECO:0007669"/>
    <property type="project" value="InterPro"/>
</dbReference>
<accession>A0A6S7GYK8</accession>
<dbReference type="Proteomes" id="UP001152795">
    <property type="component" value="Unassembled WGS sequence"/>
</dbReference>
<dbReference type="SUPFAM" id="SSF56349">
    <property type="entry name" value="DNA breaking-rejoining enzymes"/>
    <property type="match status" value="1"/>
</dbReference>
<reference evidence="1" key="1">
    <citation type="submission" date="2020-04" db="EMBL/GenBank/DDBJ databases">
        <authorList>
            <person name="Alioto T."/>
            <person name="Alioto T."/>
            <person name="Gomez Garrido J."/>
        </authorList>
    </citation>
    <scope>NUCLEOTIDE SEQUENCE</scope>
    <source>
        <strain evidence="1">A484AB</strain>
    </source>
</reference>
<dbReference type="Gene3D" id="1.10.443.10">
    <property type="entry name" value="Intergrase catalytic core"/>
    <property type="match status" value="1"/>
</dbReference>
<organism evidence="1 2">
    <name type="scientific">Paramuricea clavata</name>
    <name type="common">Red gorgonian</name>
    <name type="synonym">Violescent sea-whip</name>
    <dbReference type="NCBI Taxonomy" id="317549"/>
    <lineage>
        <taxon>Eukaryota</taxon>
        <taxon>Metazoa</taxon>
        <taxon>Cnidaria</taxon>
        <taxon>Anthozoa</taxon>
        <taxon>Octocorallia</taxon>
        <taxon>Malacalcyonacea</taxon>
        <taxon>Plexauridae</taxon>
        <taxon>Paramuricea</taxon>
    </lineage>
</organism>
<comment type="caution">
    <text evidence="1">The sequence shown here is derived from an EMBL/GenBank/DDBJ whole genome shotgun (WGS) entry which is preliminary data.</text>
</comment>
<gene>
    <name evidence="1" type="ORF">PACLA_8A002768</name>
</gene>
<protein>
    <submittedName>
        <fullName evidence="1">Zinc finger MYM-type 2-like, partial</fullName>
    </submittedName>
</protein>